<evidence type="ECO:0000313" key="2">
    <source>
        <dbReference type="EMBL" id="KAK8865510.1"/>
    </source>
</evidence>
<reference evidence="2 4" key="1">
    <citation type="submission" date="2024-04" db="EMBL/GenBank/DDBJ databases">
        <title>Tritrichomonas musculus Genome.</title>
        <authorList>
            <person name="Alves-Ferreira E."/>
            <person name="Grigg M."/>
            <person name="Lorenzi H."/>
            <person name="Galac M."/>
        </authorList>
    </citation>
    <scope>NUCLEOTIDE SEQUENCE [LARGE SCALE GENOMIC DNA]</scope>
    <source>
        <strain evidence="2 4">EAF2021</strain>
    </source>
</reference>
<evidence type="ECO:0000313" key="4">
    <source>
        <dbReference type="Proteomes" id="UP001470230"/>
    </source>
</evidence>
<dbReference type="Pfam" id="PF13392">
    <property type="entry name" value="HNH_3"/>
    <property type="match status" value="1"/>
</dbReference>
<protein>
    <recommendedName>
        <fullName evidence="1">HNH nuclease domain-containing protein</fullName>
    </recommendedName>
</protein>
<evidence type="ECO:0000259" key="1">
    <source>
        <dbReference type="Pfam" id="PF13392"/>
    </source>
</evidence>
<name>A0ABR2IMG0_9EUKA</name>
<gene>
    <name evidence="3" type="ORF">M9Y10_001773</name>
    <name evidence="2" type="ORF">M9Y10_011066</name>
</gene>
<comment type="caution">
    <text evidence="2">The sequence shown here is derived from an EMBL/GenBank/DDBJ whole genome shotgun (WGS) entry which is preliminary data.</text>
</comment>
<evidence type="ECO:0000313" key="3">
    <source>
        <dbReference type="EMBL" id="KAK8899457.1"/>
    </source>
</evidence>
<keyword evidence="4" id="KW-1185">Reference proteome</keyword>
<dbReference type="EMBL" id="JAPFFF010000016">
    <property type="protein sequence ID" value="KAK8865510.1"/>
    <property type="molecule type" value="Genomic_DNA"/>
</dbReference>
<proteinExistence type="predicted"/>
<accession>A0ABR2IMG0</accession>
<organism evidence="2 4">
    <name type="scientific">Tritrichomonas musculus</name>
    <dbReference type="NCBI Taxonomy" id="1915356"/>
    <lineage>
        <taxon>Eukaryota</taxon>
        <taxon>Metamonada</taxon>
        <taxon>Parabasalia</taxon>
        <taxon>Tritrichomonadida</taxon>
        <taxon>Tritrichomonadidae</taxon>
        <taxon>Tritrichomonas</taxon>
    </lineage>
</organism>
<dbReference type="InterPro" id="IPR044925">
    <property type="entry name" value="His-Me_finger_sf"/>
</dbReference>
<dbReference type="SUPFAM" id="SSF54060">
    <property type="entry name" value="His-Me finger endonucleases"/>
    <property type="match status" value="1"/>
</dbReference>
<dbReference type="EMBL" id="JAPFFF010000001">
    <property type="protein sequence ID" value="KAK8899457.1"/>
    <property type="molecule type" value="Genomic_DNA"/>
</dbReference>
<dbReference type="InterPro" id="IPR003615">
    <property type="entry name" value="HNH_nuc"/>
</dbReference>
<dbReference type="Proteomes" id="UP001470230">
    <property type="component" value="Unassembled WGS sequence"/>
</dbReference>
<dbReference type="Gene3D" id="3.90.75.20">
    <property type="match status" value="1"/>
</dbReference>
<sequence>MSQPVEQANNEPVVEFVPLLNFEDDYEILNQYPFTIRKKSNHKVLKESINKEHGYIDVSLNQKIYRKHRLIALQFLPNDDPINNDVIDHINHDRTDNHLNNMRWCSQSANQYNKSYYKGVQYEFIDDIPNDSMMIDFYETKTARREFEANKYYYYHDETNNEDIFYGRITDNVYKVLHHNIAYSGNEYVNLRDINNKVVGLMINKFKHQHDLL</sequence>
<feature type="domain" description="HNH nuclease" evidence="1">
    <location>
        <begin position="65"/>
        <end position="111"/>
    </location>
</feature>